<dbReference type="PANTHER" id="PTHR12905">
    <property type="entry name" value="METALLOPHOSPHOESTERASE"/>
    <property type="match status" value="1"/>
</dbReference>
<comment type="caution">
    <text evidence="2">The sequence shown here is derived from an EMBL/GenBank/DDBJ whole genome shotgun (WGS) entry which is preliminary data.</text>
</comment>
<proteinExistence type="predicted"/>
<evidence type="ECO:0000259" key="1">
    <source>
        <dbReference type="Pfam" id="PF00149"/>
    </source>
</evidence>
<dbReference type="AlphaFoldDB" id="A0AAN6X9E3"/>
<evidence type="ECO:0000313" key="3">
    <source>
        <dbReference type="Proteomes" id="UP001303160"/>
    </source>
</evidence>
<reference evidence="2" key="2">
    <citation type="submission" date="2023-05" db="EMBL/GenBank/DDBJ databases">
        <authorList>
            <consortium name="Lawrence Berkeley National Laboratory"/>
            <person name="Steindorff A."/>
            <person name="Hensen N."/>
            <person name="Bonometti L."/>
            <person name="Westerberg I."/>
            <person name="Brannstrom I.O."/>
            <person name="Guillou S."/>
            <person name="Cros-Aarteil S."/>
            <person name="Calhoun S."/>
            <person name="Haridas S."/>
            <person name="Kuo A."/>
            <person name="Mondo S."/>
            <person name="Pangilinan J."/>
            <person name="Riley R."/>
            <person name="Labutti K."/>
            <person name="Andreopoulos B."/>
            <person name="Lipzen A."/>
            <person name="Chen C."/>
            <person name="Yanf M."/>
            <person name="Daum C."/>
            <person name="Ng V."/>
            <person name="Clum A."/>
            <person name="Ohm R."/>
            <person name="Martin F."/>
            <person name="Silar P."/>
            <person name="Natvig D."/>
            <person name="Lalanne C."/>
            <person name="Gautier V."/>
            <person name="Ament-Velasquez S.L."/>
            <person name="Kruys A."/>
            <person name="Hutchinson M.I."/>
            <person name="Powell A.J."/>
            <person name="Barry K."/>
            <person name="Miller A.N."/>
            <person name="Grigoriev I.V."/>
            <person name="Debuchy R."/>
            <person name="Gladieux P."/>
            <person name="Thoren M.H."/>
            <person name="Johannesson H."/>
        </authorList>
    </citation>
    <scope>NUCLEOTIDE SEQUENCE</scope>
    <source>
        <strain evidence="2">CBS 315.58</strain>
    </source>
</reference>
<accession>A0AAN6X9E3</accession>
<name>A0AAN6X9E3_9PEZI</name>
<protein>
    <submittedName>
        <fullName evidence="2">Metallo-dependent phosphatase-like protein</fullName>
    </submittedName>
</protein>
<dbReference type="CDD" id="cd07379">
    <property type="entry name" value="MPP_239FB"/>
    <property type="match status" value="1"/>
</dbReference>
<dbReference type="InterPro" id="IPR029052">
    <property type="entry name" value="Metallo-depent_PP-like"/>
</dbReference>
<dbReference type="InterPro" id="IPR004843">
    <property type="entry name" value="Calcineurin-like_PHP"/>
</dbReference>
<dbReference type="InterPro" id="IPR051693">
    <property type="entry name" value="UPF0046_metallophosphoest"/>
</dbReference>
<organism evidence="2 3">
    <name type="scientific">Triangularia verruculosa</name>
    <dbReference type="NCBI Taxonomy" id="2587418"/>
    <lineage>
        <taxon>Eukaryota</taxon>
        <taxon>Fungi</taxon>
        <taxon>Dikarya</taxon>
        <taxon>Ascomycota</taxon>
        <taxon>Pezizomycotina</taxon>
        <taxon>Sordariomycetes</taxon>
        <taxon>Sordariomycetidae</taxon>
        <taxon>Sordariales</taxon>
        <taxon>Podosporaceae</taxon>
        <taxon>Triangularia</taxon>
    </lineage>
</organism>
<dbReference type="EMBL" id="MU863998">
    <property type="protein sequence ID" value="KAK4195913.1"/>
    <property type="molecule type" value="Genomic_DNA"/>
</dbReference>
<keyword evidence="3" id="KW-1185">Reference proteome</keyword>
<dbReference type="Pfam" id="PF00149">
    <property type="entry name" value="Metallophos"/>
    <property type="match status" value="1"/>
</dbReference>
<feature type="domain" description="Calcineurin-like phosphoesterase" evidence="1">
    <location>
        <begin position="27"/>
        <end position="190"/>
    </location>
</feature>
<dbReference type="Gene3D" id="3.60.21.10">
    <property type="match status" value="1"/>
</dbReference>
<dbReference type="SUPFAM" id="SSF56300">
    <property type="entry name" value="Metallo-dependent phosphatases"/>
    <property type="match status" value="1"/>
</dbReference>
<gene>
    <name evidence="2" type="ORF">QBC40DRAFT_210429</name>
</gene>
<evidence type="ECO:0000313" key="2">
    <source>
        <dbReference type="EMBL" id="KAK4195913.1"/>
    </source>
</evidence>
<sequence length="299" mass="32831">MQPNRVKTSFFILSDTHAEKGLQIPTVPVDVAIHCGDITDGSKIGEFHTSLDLLRRINAPLKLVIAGNHDFTLDDSAFRTKLLASEKENNIVFLDDGIHTSTLQNGAKLTVYASPFTPSPDADSSWGFQYQRGEQHEFNITNDVGVVITHGPPNGVLDRTASGQRLGCEQLFAAVAKARPKIHCFGHVHNGWGAKLVAWRDTPSETPTHFSDIDNGKSVLLDSLATILPGKWDTEDMAREKTSRLQDMRLTGYLRTSHCLGDEHPIAPNKTLFVNAAVQATERGTQFPWVVDIDLPAAT</sequence>
<dbReference type="GO" id="GO:0016787">
    <property type="term" value="F:hydrolase activity"/>
    <property type="evidence" value="ECO:0007669"/>
    <property type="project" value="InterPro"/>
</dbReference>
<dbReference type="PANTHER" id="PTHR12905:SF0">
    <property type="entry name" value="CALCINEURIN-LIKE PHOSPHOESTERASE DOMAIN-CONTAINING PROTEIN"/>
    <property type="match status" value="1"/>
</dbReference>
<dbReference type="Proteomes" id="UP001303160">
    <property type="component" value="Unassembled WGS sequence"/>
</dbReference>
<reference evidence="2" key="1">
    <citation type="journal article" date="2023" name="Mol. Phylogenet. Evol.">
        <title>Genome-scale phylogeny and comparative genomics of the fungal order Sordariales.</title>
        <authorList>
            <person name="Hensen N."/>
            <person name="Bonometti L."/>
            <person name="Westerberg I."/>
            <person name="Brannstrom I.O."/>
            <person name="Guillou S."/>
            <person name="Cros-Aarteil S."/>
            <person name="Calhoun S."/>
            <person name="Haridas S."/>
            <person name="Kuo A."/>
            <person name="Mondo S."/>
            <person name="Pangilinan J."/>
            <person name="Riley R."/>
            <person name="LaButti K."/>
            <person name="Andreopoulos B."/>
            <person name="Lipzen A."/>
            <person name="Chen C."/>
            <person name="Yan M."/>
            <person name="Daum C."/>
            <person name="Ng V."/>
            <person name="Clum A."/>
            <person name="Steindorff A."/>
            <person name="Ohm R.A."/>
            <person name="Martin F."/>
            <person name="Silar P."/>
            <person name="Natvig D.O."/>
            <person name="Lalanne C."/>
            <person name="Gautier V."/>
            <person name="Ament-Velasquez S.L."/>
            <person name="Kruys A."/>
            <person name="Hutchinson M.I."/>
            <person name="Powell A.J."/>
            <person name="Barry K."/>
            <person name="Miller A.N."/>
            <person name="Grigoriev I.V."/>
            <person name="Debuchy R."/>
            <person name="Gladieux P."/>
            <person name="Hiltunen Thoren M."/>
            <person name="Johannesson H."/>
        </authorList>
    </citation>
    <scope>NUCLEOTIDE SEQUENCE</scope>
    <source>
        <strain evidence="2">CBS 315.58</strain>
    </source>
</reference>